<proteinExistence type="inferred from homology"/>
<dbReference type="InterPro" id="IPR015797">
    <property type="entry name" value="NUDIX_hydrolase-like_dom_sf"/>
</dbReference>
<evidence type="ECO:0000259" key="5">
    <source>
        <dbReference type="PROSITE" id="PS51462"/>
    </source>
</evidence>
<evidence type="ECO:0000256" key="1">
    <source>
        <dbReference type="ARBA" id="ARBA00001946"/>
    </source>
</evidence>
<dbReference type="EMBL" id="BAAAZP010000145">
    <property type="protein sequence ID" value="GAA3695472.1"/>
    <property type="molecule type" value="Genomic_DNA"/>
</dbReference>
<dbReference type="RefSeq" id="WP_344888135.1">
    <property type="nucleotide sequence ID" value="NZ_BAAAZP010000145.1"/>
</dbReference>
<dbReference type="PANTHER" id="PTHR43046">
    <property type="entry name" value="GDP-MANNOSE MANNOSYL HYDROLASE"/>
    <property type="match status" value="1"/>
</dbReference>
<dbReference type="Gene3D" id="3.90.79.10">
    <property type="entry name" value="Nucleoside Triphosphate Pyrophosphohydrolase"/>
    <property type="match status" value="1"/>
</dbReference>
<comment type="cofactor">
    <cofactor evidence="1">
        <name>Mg(2+)</name>
        <dbReference type="ChEBI" id="CHEBI:18420"/>
    </cofactor>
</comment>
<dbReference type="SUPFAM" id="SSF55811">
    <property type="entry name" value="Nudix"/>
    <property type="match status" value="1"/>
</dbReference>
<evidence type="ECO:0000256" key="4">
    <source>
        <dbReference type="RuleBase" id="RU003476"/>
    </source>
</evidence>
<dbReference type="PRINTS" id="PR00502">
    <property type="entry name" value="NUDIXFAMILY"/>
</dbReference>
<comment type="similarity">
    <text evidence="2 4">Belongs to the Nudix hydrolase family.</text>
</comment>
<accession>A0ABP7CVP4</accession>
<feature type="domain" description="Nudix hydrolase" evidence="5">
    <location>
        <begin position="18"/>
        <end position="149"/>
    </location>
</feature>
<gene>
    <name evidence="6" type="ORF">GCM10022224_071420</name>
</gene>
<evidence type="ECO:0000313" key="7">
    <source>
        <dbReference type="Proteomes" id="UP001500902"/>
    </source>
</evidence>
<dbReference type="PANTHER" id="PTHR43046:SF16">
    <property type="entry name" value="ADP-RIBOSE PYROPHOSPHATASE YJHB-RELATED"/>
    <property type="match status" value="1"/>
</dbReference>
<dbReference type="PROSITE" id="PS51462">
    <property type="entry name" value="NUDIX"/>
    <property type="match status" value="1"/>
</dbReference>
<keyword evidence="7" id="KW-1185">Reference proteome</keyword>
<dbReference type="PROSITE" id="PS00893">
    <property type="entry name" value="NUDIX_BOX"/>
    <property type="match status" value="1"/>
</dbReference>
<dbReference type="InterPro" id="IPR020084">
    <property type="entry name" value="NUDIX_hydrolase_CS"/>
</dbReference>
<dbReference type="CDD" id="cd02883">
    <property type="entry name" value="NUDIX_Hydrolase"/>
    <property type="match status" value="1"/>
</dbReference>
<evidence type="ECO:0000256" key="2">
    <source>
        <dbReference type="ARBA" id="ARBA00005582"/>
    </source>
</evidence>
<sequence length="158" mass="17269">MAKRIDFYDDPSAPEPNSLVPSVNVIVTDAAGNVLMIRRSDNDNWALPGGAIDLGESIPAAAVRETFEETGITCEITGLVGTYSDPRHVILYTSDGEARQEFSIVLTARATGGEPTPSDESREVRWVRPEEITSLPMDRSMRMRIEHYLSGVGLPHIG</sequence>
<reference evidence="7" key="1">
    <citation type="journal article" date="2019" name="Int. J. Syst. Evol. Microbiol.">
        <title>The Global Catalogue of Microorganisms (GCM) 10K type strain sequencing project: providing services to taxonomists for standard genome sequencing and annotation.</title>
        <authorList>
            <consortium name="The Broad Institute Genomics Platform"/>
            <consortium name="The Broad Institute Genome Sequencing Center for Infectious Disease"/>
            <person name="Wu L."/>
            <person name="Ma J."/>
        </authorList>
    </citation>
    <scope>NUCLEOTIDE SEQUENCE [LARGE SCALE GENOMIC DNA]</scope>
    <source>
        <strain evidence="7">JCM 16904</strain>
    </source>
</reference>
<dbReference type="InterPro" id="IPR020476">
    <property type="entry name" value="Nudix_hydrolase"/>
</dbReference>
<name>A0ABP7CVP4_9ACTN</name>
<evidence type="ECO:0000313" key="6">
    <source>
        <dbReference type="EMBL" id="GAA3695472.1"/>
    </source>
</evidence>
<comment type="caution">
    <text evidence="6">The sequence shown here is derived from an EMBL/GenBank/DDBJ whole genome shotgun (WGS) entry which is preliminary data.</text>
</comment>
<evidence type="ECO:0000256" key="3">
    <source>
        <dbReference type="ARBA" id="ARBA00022801"/>
    </source>
</evidence>
<keyword evidence="3 4" id="KW-0378">Hydrolase</keyword>
<protein>
    <submittedName>
        <fullName evidence="6">NUDIX domain-containing protein</fullName>
    </submittedName>
</protein>
<dbReference type="Proteomes" id="UP001500902">
    <property type="component" value="Unassembled WGS sequence"/>
</dbReference>
<dbReference type="Pfam" id="PF00293">
    <property type="entry name" value="NUDIX"/>
    <property type="match status" value="1"/>
</dbReference>
<organism evidence="6 7">
    <name type="scientific">Nonomuraea antimicrobica</name>
    <dbReference type="NCBI Taxonomy" id="561173"/>
    <lineage>
        <taxon>Bacteria</taxon>
        <taxon>Bacillati</taxon>
        <taxon>Actinomycetota</taxon>
        <taxon>Actinomycetes</taxon>
        <taxon>Streptosporangiales</taxon>
        <taxon>Streptosporangiaceae</taxon>
        <taxon>Nonomuraea</taxon>
    </lineage>
</organism>
<dbReference type="InterPro" id="IPR000086">
    <property type="entry name" value="NUDIX_hydrolase_dom"/>
</dbReference>